<evidence type="ECO:0008006" key="5">
    <source>
        <dbReference type="Google" id="ProtNLM"/>
    </source>
</evidence>
<gene>
    <name evidence="3" type="ORF">MNEG_9953</name>
</gene>
<feature type="coiled-coil region" evidence="1">
    <location>
        <begin position="160"/>
        <end position="191"/>
    </location>
</feature>
<accession>A0A0D2MUA8</accession>
<evidence type="ECO:0000313" key="4">
    <source>
        <dbReference type="Proteomes" id="UP000054498"/>
    </source>
</evidence>
<dbReference type="Pfam" id="PF13489">
    <property type="entry name" value="Methyltransf_23"/>
    <property type="match status" value="1"/>
</dbReference>
<dbReference type="OrthoDB" id="506498at2759"/>
<dbReference type="Proteomes" id="UP000054498">
    <property type="component" value="Unassembled WGS sequence"/>
</dbReference>
<name>A0A0D2MUA8_9CHLO</name>
<dbReference type="EMBL" id="KK102344">
    <property type="protein sequence ID" value="KIY98010.1"/>
    <property type="molecule type" value="Genomic_DNA"/>
</dbReference>
<dbReference type="CDD" id="cd02440">
    <property type="entry name" value="AdoMet_MTases"/>
    <property type="match status" value="1"/>
</dbReference>
<protein>
    <recommendedName>
        <fullName evidence="5">Methyltransferase type 11 domain-containing protein</fullName>
    </recommendedName>
</protein>
<dbReference type="InterPro" id="IPR029063">
    <property type="entry name" value="SAM-dependent_MTases_sf"/>
</dbReference>
<reference evidence="3 4" key="1">
    <citation type="journal article" date="2013" name="BMC Genomics">
        <title>Reconstruction of the lipid metabolism for the microalga Monoraphidium neglectum from its genome sequence reveals characteristics suitable for biofuel production.</title>
        <authorList>
            <person name="Bogen C."/>
            <person name="Al-Dilaimi A."/>
            <person name="Albersmeier A."/>
            <person name="Wichmann J."/>
            <person name="Grundmann M."/>
            <person name="Rupp O."/>
            <person name="Lauersen K.J."/>
            <person name="Blifernez-Klassen O."/>
            <person name="Kalinowski J."/>
            <person name="Goesmann A."/>
            <person name="Mussgnug J.H."/>
            <person name="Kruse O."/>
        </authorList>
    </citation>
    <scope>NUCLEOTIDE SEQUENCE [LARGE SCALE GENOMIC DNA]</scope>
    <source>
        <strain evidence="3 4">SAG 48.87</strain>
    </source>
</reference>
<dbReference type="GeneID" id="25742828"/>
<evidence type="ECO:0000313" key="3">
    <source>
        <dbReference type="EMBL" id="KIY98010.1"/>
    </source>
</evidence>
<evidence type="ECO:0000256" key="1">
    <source>
        <dbReference type="SAM" id="Coils"/>
    </source>
</evidence>
<proteinExistence type="predicted"/>
<dbReference type="AlphaFoldDB" id="A0A0D2MUA8"/>
<keyword evidence="1" id="KW-0175">Coiled coil</keyword>
<dbReference type="SUPFAM" id="SSF53335">
    <property type="entry name" value="S-adenosyl-L-methionine-dependent methyltransferases"/>
    <property type="match status" value="1"/>
</dbReference>
<keyword evidence="4" id="KW-1185">Reference proteome</keyword>
<dbReference type="Gene3D" id="3.40.50.150">
    <property type="entry name" value="Vaccinia Virus protein VP39"/>
    <property type="match status" value="1"/>
</dbReference>
<feature type="region of interest" description="Disordered" evidence="2">
    <location>
        <begin position="208"/>
        <end position="228"/>
    </location>
</feature>
<dbReference type="KEGG" id="mng:MNEG_9953"/>
<dbReference type="STRING" id="145388.A0A0D2MUA8"/>
<evidence type="ECO:0000256" key="2">
    <source>
        <dbReference type="SAM" id="MobiDB-lite"/>
    </source>
</evidence>
<organism evidence="3 4">
    <name type="scientific">Monoraphidium neglectum</name>
    <dbReference type="NCBI Taxonomy" id="145388"/>
    <lineage>
        <taxon>Eukaryota</taxon>
        <taxon>Viridiplantae</taxon>
        <taxon>Chlorophyta</taxon>
        <taxon>core chlorophytes</taxon>
        <taxon>Chlorophyceae</taxon>
        <taxon>CS clade</taxon>
        <taxon>Sphaeropleales</taxon>
        <taxon>Selenastraceae</taxon>
        <taxon>Monoraphidium</taxon>
    </lineage>
</organism>
<sequence>MADPEPGPKPHVAAKWADFYNRGFLPWHTGAAASQLHAYLTQCPAAWLEHGDMQPDQLHVPLTPPLSTEESPAHAAAPQAHVCPRCAPLKPPLHGAALEIGCGAGASCALLARLGRRAAGVDIASAAVRTARAGVARAGVAGRCVFVQADVLQLPEGFCWEAAQRLEQQQLEQLEQLQQQQQQQEEGASWELTATEHLKRERGACRGVTADPSSAASGGDLQQQQQQPRPGFDFVADCQAFHVLWDQDPAGAVATLHRLLRPGGLLMLLTGNDLEPDCGPNTMSEAELRAAFHEGWEFVWLTQSRFDETPHYRDELGKRPLAWWALLRRL</sequence>
<dbReference type="RefSeq" id="XP_013897030.1">
    <property type="nucleotide sequence ID" value="XM_014041576.1"/>
</dbReference>